<evidence type="ECO:0000256" key="4">
    <source>
        <dbReference type="ARBA" id="ARBA00022989"/>
    </source>
</evidence>
<keyword evidence="8" id="KW-1185">Reference proteome</keyword>
<dbReference type="EMBL" id="WSRP01000045">
    <property type="protein sequence ID" value="MVX57766.1"/>
    <property type="molecule type" value="Genomic_DNA"/>
</dbReference>
<keyword evidence="4 6" id="KW-1133">Transmembrane helix</keyword>
<dbReference type="CDD" id="cd06574">
    <property type="entry name" value="TM_PBP1_branched-chain-AA_like"/>
    <property type="match status" value="1"/>
</dbReference>
<evidence type="ECO:0000256" key="1">
    <source>
        <dbReference type="ARBA" id="ARBA00004651"/>
    </source>
</evidence>
<organism evidence="7 8">
    <name type="scientific">Parasutterella muris</name>
    <dbReference type="NCBI Taxonomy" id="2565572"/>
    <lineage>
        <taxon>Bacteria</taxon>
        <taxon>Pseudomonadati</taxon>
        <taxon>Pseudomonadota</taxon>
        <taxon>Betaproteobacteria</taxon>
        <taxon>Burkholderiales</taxon>
        <taxon>Sutterellaceae</taxon>
        <taxon>Parasutterella</taxon>
    </lineage>
</organism>
<dbReference type="PANTHER" id="PTHR32196">
    <property type="entry name" value="ABC TRANSPORTER PERMEASE PROTEIN YPHD-RELATED-RELATED"/>
    <property type="match status" value="1"/>
</dbReference>
<feature type="transmembrane region" description="Helical" evidence="6">
    <location>
        <begin position="86"/>
        <end position="105"/>
    </location>
</feature>
<dbReference type="Pfam" id="PF02653">
    <property type="entry name" value="BPD_transp_2"/>
    <property type="match status" value="1"/>
</dbReference>
<evidence type="ECO:0000313" key="7">
    <source>
        <dbReference type="EMBL" id="MVX57766.1"/>
    </source>
</evidence>
<evidence type="ECO:0000256" key="3">
    <source>
        <dbReference type="ARBA" id="ARBA00022692"/>
    </source>
</evidence>
<sequence>MQDLIISTVSQGLLWAIMALGVFLTFRVLDIADLSVEGTFPLGAAVAATLIDAGHSVWLAMLMAIIAGAIGGTVTALLTTKLKIPALLAGILTMIGLYSVNLMVMGKANVPLLRADTVFTMTMDAFGVSQTVATLIVGIVATAAVGFVMYWFFGTVLGTAIRATGCNAQMARAQGVNTDIMVILGLLISNALVALSGALVAQSNGFADVGMGTGTIVIGLASVIIGEVLFGTRSFKNWLISVVLGSIIYRIVIAVVLELGMPPNDLKLFTAVLVAIALSLPLVKGKFAILKKGENDARD</sequence>
<feature type="transmembrane region" description="Helical" evidence="6">
    <location>
        <begin position="125"/>
        <end position="153"/>
    </location>
</feature>
<feature type="transmembrane region" description="Helical" evidence="6">
    <location>
        <begin position="238"/>
        <end position="260"/>
    </location>
</feature>
<accession>A0A6L6YJ98</accession>
<comment type="subcellular location">
    <subcellularLocation>
        <location evidence="1">Cell membrane</location>
        <topology evidence="1">Multi-pass membrane protein</topology>
    </subcellularLocation>
</comment>
<feature type="transmembrane region" description="Helical" evidence="6">
    <location>
        <begin position="12"/>
        <end position="29"/>
    </location>
</feature>
<keyword evidence="2" id="KW-1003">Cell membrane</keyword>
<reference evidence="7 8" key="1">
    <citation type="submission" date="2019-12" db="EMBL/GenBank/DDBJ databases">
        <title>Microbes associate with the intestines of laboratory mice.</title>
        <authorList>
            <person name="Navarre W."/>
            <person name="Wong E."/>
        </authorList>
    </citation>
    <scope>NUCLEOTIDE SEQUENCE [LARGE SCALE GENOMIC DNA]</scope>
    <source>
        <strain evidence="7 8">NM82_D38</strain>
    </source>
</reference>
<evidence type="ECO:0000256" key="2">
    <source>
        <dbReference type="ARBA" id="ARBA00022475"/>
    </source>
</evidence>
<dbReference type="GO" id="GO:0005886">
    <property type="term" value="C:plasma membrane"/>
    <property type="evidence" value="ECO:0007669"/>
    <property type="project" value="UniProtKB-SubCell"/>
</dbReference>
<dbReference type="OrthoDB" id="9778389at2"/>
<evidence type="ECO:0000313" key="8">
    <source>
        <dbReference type="Proteomes" id="UP000472580"/>
    </source>
</evidence>
<dbReference type="InterPro" id="IPR001851">
    <property type="entry name" value="ABC_transp_permease"/>
</dbReference>
<feature type="transmembrane region" description="Helical" evidence="6">
    <location>
        <begin position="180"/>
        <end position="201"/>
    </location>
</feature>
<keyword evidence="3 6" id="KW-0812">Transmembrane</keyword>
<dbReference type="Proteomes" id="UP000472580">
    <property type="component" value="Unassembled WGS sequence"/>
</dbReference>
<evidence type="ECO:0000256" key="5">
    <source>
        <dbReference type="ARBA" id="ARBA00023136"/>
    </source>
</evidence>
<feature type="transmembrane region" description="Helical" evidence="6">
    <location>
        <begin position="57"/>
        <end position="79"/>
    </location>
</feature>
<keyword evidence="5 6" id="KW-0472">Membrane</keyword>
<dbReference type="AlphaFoldDB" id="A0A6L6YJ98"/>
<proteinExistence type="predicted"/>
<dbReference type="PANTHER" id="PTHR32196:SF69">
    <property type="entry name" value="BRANCHED-CHAIN AMINO ACID TRANSPORT SYSTEM, PERMEASE PROTEIN"/>
    <property type="match status" value="1"/>
</dbReference>
<dbReference type="GO" id="GO:0022857">
    <property type="term" value="F:transmembrane transporter activity"/>
    <property type="evidence" value="ECO:0007669"/>
    <property type="project" value="InterPro"/>
</dbReference>
<dbReference type="RefSeq" id="WP_160336182.1">
    <property type="nucleotide sequence ID" value="NZ_CALPCR010000005.1"/>
</dbReference>
<feature type="transmembrane region" description="Helical" evidence="6">
    <location>
        <begin position="266"/>
        <end position="283"/>
    </location>
</feature>
<evidence type="ECO:0000256" key="6">
    <source>
        <dbReference type="SAM" id="Phobius"/>
    </source>
</evidence>
<protein>
    <submittedName>
        <fullName evidence="7">ABC transporter permease</fullName>
    </submittedName>
</protein>
<comment type="caution">
    <text evidence="7">The sequence shown here is derived from an EMBL/GenBank/DDBJ whole genome shotgun (WGS) entry which is preliminary data.</text>
</comment>
<feature type="transmembrane region" description="Helical" evidence="6">
    <location>
        <begin position="213"/>
        <end position="231"/>
    </location>
</feature>
<gene>
    <name evidence="7" type="ORF">E5987_11280</name>
</gene>
<name>A0A6L6YJ98_9BURK</name>